<dbReference type="PANTHER" id="PTHR33163:SF40">
    <property type="entry name" value="PROTEIN TIC 214"/>
    <property type="match status" value="1"/>
</dbReference>
<evidence type="ECO:0000256" key="4">
    <source>
        <dbReference type="RuleBase" id="RU364085"/>
    </source>
</evidence>
<feature type="compositionally biased region" description="Basic and acidic residues" evidence="5">
    <location>
        <begin position="293"/>
        <end position="314"/>
    </location>
</feature>
<evidence type="ECO:0000256" key="2">
    <source>
        <dbReference type="ARBA" id="ARBA00004478"/>
    </source>
</evidence>
<feature type="region of interest" description="Disordered" evidence="5">
    <location>
        <begin position="250"/>
        <end position="314"/>
    </location>
</feature>
<reference evidence="6" key="1">
    <citation type="submission" date="2016-06" db="EMBL/GenBank/DDBJ databases">
        <title>The complete chloroplast genome of Populus rotundifolia.</title>
        <authorList>
            <person name="Zheng H.L."/>
        </authorList>
    </citation>
    <scope>NUCLEOTIDE SEQUENCE</scope>
</reference>
<gene>
    <name evidence="6" type="primary">ycf1</name>
    <name evidence="4" type="synonym">TIC214</name>
</gene>
<feature type="compositionally biased region" description="Acidic residues" evidence="5">
    <location>
        <begin position="256"/>
        <end position="268"/>
    </location>
</feature>
<dbReference type="RefSeq" id="YP_009346744.1">
    <property type="nucleotide sequence ID" value="NC_033876.1"/>
</dbReference>
<keyword evidence="4" id="KW-0812">Transmembrane</keyword>
<name>A0A1P8D647_9ROSI</name>
<protein>
    <recommendedName>
        <fullName evidence="4">Protein TIC 214</fullName>
    </recommendedName>
    <alternativeName>
        <fullName evidence="4">Translocon at the inner envelope membrane of chloroplasts 214</fullName>
    </alternativeName>
</protein>
<feature type="transmembrane region" description="Helical" evidence="4">
    <location>
        <begin position="127"/>
        <end position="147"/>
    </location>
</feature>
<feature type="transmembrane region" description="Helical" evidence="4">
    <location>
        <begin position="220"/>
        <end position="238"/>
    </location>
</feature>
<keyword evidence="4" id="KW-0653">Protein transport</keyword>
<feature type="transmembrane region" description="Helical" evidence="4">
    <location>
        <begin position="61"/>
        <end position="81"/>
    </location>
</feature>
<keyword evidence="4" id="KW-1133">Transmembrane helix</keyword>
<dbReference type="Pfam" id="PF05758">
    <property type="entry name" value="Ycf1"/>
    <property type="match status" value="1"/>
</dbReference>
<sequence length="1579" mass="188654">MILKSFILGNLVSLCMKIINSVVVVGLYYGFLTTFSMGPSYLFLLRARVIEEGEEGTEKKVSATTGFITGQLMMFISIYYAPLHLALGRPHTITVLALPYLLFHFFWNNHKHFFDYGSTTRNSMRNLSIQCVFLNNLIFQLFNHFILPSSMLVRLVNIYMFRCNNKMLFVTSSFVGWLIGHILFMKWVGLILVWIQQNNSLRSNKYIRSNKYLVSELRNSMARIFSILLFITCVYSLGRIPSPIFTKKLKETSETEEREEETDVEIETTPETKGTKQEQEGSTEEDPSSSLFSEEKENPDKIDETEEIRVNGKEKTKDEFHFHFKETCYKNRPVVKKSTEIKKEISKQIPRWSYKLIDDLEQQEGENEENAAEDHEIRSRKAKRVVIFTDNQENPDSNTYNNSKTKDTTNFDQTGEVALIRYSQQSDFRRDIIKGSMRTQRRKIAILKLFQANLHSPLFLDRIDKFLFFAFDTSELMKIMFINWMCKNAEFTISDSTYTDYTEEKTKESDKKEKEEIKNRREEDKREEKVRIEIAETWDSIIFAQAIRGCVLVIQSILRKYILLPSLIIAKNIIRMLLFQIPEWSEDLKDWNREMHVKCTYNGVQLSETEFPKNWLTDGIQIKILFPFRLQPWHRSKFKFLSKDPIKKKRQKNDFCFLTVWGMEAELPFGSPRKELSLFEPIFKKLKKKIRKLKKNGFLTLTILKEKRKLFLHLPKETKNWFIKGILFLKEIINKFSKSKRNPILLFGFREVYELNETKNEKNSPINNRTIHKLSTSIRSMDWINYSLTEKKMKDLNARTKTIRNQIEKITKEKKKRFLISERNISPNKLSYNAKRLKLKSSKNILQILKRNNAQLVRKSYFFIKILIEKIYIDILLAIINIPRINVQFFLESPRKMINKYIYMYNKKENNKRIDKTNQNTPIHFISIIKKALNYSNFNKNSKIFYNITSLSQAYVFYKLSQVQVINLYKLRSVLQYHGASLFLKNEIKDYFGVQGRFQFKLKDTNFRNSVMNEWKNWVRSNYQYKYDLSQIRWSSLISQKWRNRMNQQHMIQNKDLNKWNLYDKDQLIHYEKQNNFEVDSLSNQKDNFKKYYRYNILLYKSINYEDKKDSSIYELPFQLNNKQELFYNYKIDKRKLFDMSGGIPVNKHLAEDDIIDTEKSSHRKYLDWRILHFGLRKKVDIESWIDTGTKQKKNLFDWMGMNEEILDRPTSNLEFWFFPKFVILCNAYKIKSWVIPIKLLFLNFNGTKNVSENKKINKKKNNDPFISISSNETKSIQLKNQNHEEKESEDQVDLESVLVNQEKDVEEDYVRSDRKERRKKKQYKSNTEAELDFLLKRYLCFQLRWDDSLNEKIINNIKIYCLLLRLTNPREIIISSIQRGELSLDILMIQKDLTLTELMKKGILIIESTRLSVKNDGKFIMYQTINILLVHKRKQQINQRYRKKNYIDKKNFTESIVINQSLTRNKDKNNYDLLVPENLLSSKHRRELRILISFNSKNGNDINTEIINNNNIKNHAHIIDKSKRFDRDKNKLIKLKLFLWPNYRLEDLACINRYWFDTNNASRFSMIRIHICPRLKIR</sequence>
<comment type="subunit">
    <text evidence="4">Part of the Tic complex.</text>
</comment>
<keyword evidence="3 4" id="KW-1001">Plastid inner membrane</keyword>
<proteinExistence type="inferred from homology"/>
<dbReference type="EMBL" id="KX425853">
    <property type="protein sequence ID" value="APR73152.1"/>
    <property type="molecule type" value="Genomic_DNA"/>
</dbReference>
<comment type="subcellular location">
    <subcellularLocation>
        <location evidence="2">Plastid</location>
        <location evidence="2">Chloroplast inner membrane</location>
        <topology evidence="2">Multi-pass membrane protein</topology>
    </subcellularLocation>
</comment>
<evidence type="ECO:0000313" key="6">
    <source>
        <dbReference type="EMBL" id="APR73152.1"/>
    </source>
</evidence>
<dbReference type="GO" id="GO:0009706">
    <property type="term" value="C:chloroplast inner membrane"/>
    <property type="evidence" value="ECO:0007669"/>
    <property type="project" value="UniProtKB-SubCell"/>
</dbReference>
<dbReference type="GO" id="GO:0015031">
    <property type="term" value="P:protein transport"/>
    <property type="evidence" value="ECO:0007669"/>
    <property type="project" value="UniProtKB-KW"/>
</dbReference>
<keyword evidence="4 6" id="KW-0934">Plastid</keyword>
<evidence type="ECO:0000256" key="5">
    <source>
        <dbReference type="SAM" id="MobiDB-lite"/>
    </source>
</evidence>
<keyword evidence="4 6" id="KW-0150">Chloroplast</keyword>
<comment type="similarity">
    <text evidence="4">Belongs to the TIC214 family.</text>
</comment>
<evidence type="ECO:0000256" key="3">
    <source>
        <dbReference type="ARBA" id="ARBA00022780"/>
    </source>
</evidence>
<feature type="region of interest" description="Disordered" evidence="5">
    <location>
        <begin position="502"/>
        <end position="522"/>
    </location>
</feature>
<organism evidence="6">
    <name type="scientific">Populus rotundifolia</name>
    <dbReference type="NCBI Taxonomy" id="765816"/>
    <lineage>
        <taxon>Eukaryota</taxon>
        <taxon>Viridiplantae</taxon>
        <taxon>Streptophyta</taxon>
        <taxon>Embryophyta</taxon>
        <taxon>Tracheophyta</taxon>
        <taxon>Spermatophyta</taxon>
        <taxon>Magnoliopsida</taxon>
        <taxon>eudicotyledons</taxon>
        <taxon>Gunneridae</taxon>
        <taxon>Pentapetalae</taxon>
        <taxon>rosids</taxon>
        <taxon>fabids</taxon>
        <taxon>Malpighiales</taxon>
        <taxon>Salicaceae</taxon>
        <taxon>Saliceae</taxon>
        <taxon>Populus</taxon>
    </lineage>
</organism>
<dbReference type="GeneID" id="31080548"/>
<comment type="function">
    <text evidence="1 4">Involved in protein precursor import into chloroplasts. May be part of an intermediate translocation complex acting as a protein-conducting channel at the inner envelope.</text>
</comment>
<evidence type="ECO:0000256" key="1">
    <source>
        <dbReference type="ARBA" id="ARBA00002515"/>
    </source>
</evidence>
<feature type="transmembrane region" description="Helical" evidence="4">
    <location>
        <begin position="168"/>
        <end position="195"/>
    </location>
</feature>
<accession>A0A1P8D647</accession>
<keyword evidence="4" id="KW-0813">Transport</keyword>
<keyword evidence="4" id="KW-0472">Membrane</keyword>
<dbReference type="PANTHER" id="PTHR33163">
    <property type="entry name" value="PROTEIN TIC 214-RELATED"/>
    <property type="match status" value="1"/>
</dbReference>
<dbReference type="InterPro" id="IPR008896">
    <property type="entry name" value="TIC214"/>
</dbReference>
<feature type="transmembrane region" description="Helical" evidence="4">
    <location>
        <begin position="88"/>
        <end position="107"/>
    </location>
</feature>
<geneLocation type="chloroplast" evidence="6"/>